<dbReference type="GO" id="GO:0016020">
    <property type="term" value="C:membrane"/>
    <property type="evidence" value="ECO:0007669"/>
    <property type="project" value="GOC"/>
</dbReference>
<dbReference type="InterPro" id="IPR008139">
    <property type="entry name" value="SaposinB_dom"/>
</dbReference>
<evidence type="ECO:0000313" key="6">
    <source>
        <dbReference type="Proteomes" id="UP000239649"/>
    </source>
</evidence>
<dbReference type="InterPro" id="IPR011001">
    <property type="entry name" value="Saposin-like"/>
</dbReference>
<organism evidence="5 6">
    <name type="scientific">Micractinium conductrix</name>
    <dbReference type="NCBI Taxonomy" id="554055"/>
    <lineage>
        <taxon>Eukaryota</taxon>
        <taxon>Viridiplantae</taxon>
        <taxon>Chlorophyta</taxon>
        <taxon>core chlorophytes</taxon>
        <taxon>Trebouxiophyceae</taxon>
        <taxon>Chlorellales</taxon>
        <taxon>Chlorellaceae</taxon>
        <taxon>Chlorella clade</taxon>
        <taxon>Micractinium</taxon>
    </lineage>
</organism>
<evidence type="ECO:0000256" key="3">
    <source>
        <dbReference type="SAM" id="SignalP"/>
    </source>
</evidence>
<dbReference type="InterPro" id="IPR008138">
    <property type="entry name" value="SapB_2"/>
</dbReference>
<accession>A0A2P6VC75</accession>
<dbReference type="GO" id="GO:0005764">
    <property type="term" value="C:lysosome"/>
    <property type="evidence" value="ECO:0007669"/>
    <property type="project" value="InterPro"/>
</dbReference>
<dbReference type="AlphaFoldDB" id="A0A2P6VC75"/>
<gene>
    <name evidence="5" type="ORF">C2E20_4953</name>
</gene>
<dbReference type="OrthoDB" id="69496at2759"/>
<dbReference type="EMBL" id="LHPF02000013">
    <property type="protein sequence ID" value="PSC71700.1"/>
    <property type="molecule type" value="Genomic_DNA"/>
</dbReference>
<dbReference type="Proteomes" id="UP000239649">
    <property type="component" value="Unassembled WGS sequence"/>
</dbReference>
<dbReference type="InterPro" id="IPR008373">
    <property type="entry name" value="Saposin"/>
</dbReference>
<keyword evidence="6" id="KW-1185">Reference proteome</keyword>
<dbReference type="Pfam" id="PF03489">
    <property type="entry name" value="SapB_2"/>
    <property type="match status" value="1"/>
</dbReference>
<reference evidence="5 6" key="1">
    <citation type="journal article" date="2018" name="Plant J.">
        <title>Genome sequences of Chlorella sorokiniana UTEX 1602 and Micractinium conductrix SAG 241.80: implications to maltose excretion by a green alga.</title>
        <authorList>
            <person name="Arriola M.B."/>
            <person name="Velmurugan N."/>
            <person name="Zhang Y."/>
            <person name="Plunkett M.H."/>
            <person name="Hondzo H."/>
            <person name="Barney B.M."/>
        </authorList>
    </citation>
    <scope>NUCLEOTIDE SEQUENCE [LARGE SCALE GENOMIC DNA]</scope>
    <source>
        <strain evidence="5 6">SAG 241.80</strain>
    </source>
</reference>
<dbReference type="InterPro" id="IPR051428">
    <property type="entry name" value="Sphingo_Act-Surfact_Prot"/>
</dbReference>
<dbReference type="InterPro" id="IPR007856">
    <property type="entry name" value="SapB_1"/>
</dbReference>
<dbReference type="PRINTS" id="PR01797">
    <property type="entry name" value="SAPOSIN"/>
</dbReference>
<dbReference type="SMART" id="SM00741">
    <property type="entry name" value="SapB"/>
    <property type="match status" value="3"/>
</dbReference>
<name>A0A2P6VC75_9CHLO</name>
<proteinExistence type="predicted"/>
<protein>
    <submittedName>
        <fullName evidence="5">Proactivator polypeptide-like</fullName>
    </submittedName>
</protein>
<evidence type="ECO:0000256" key="1">
    <source>
        <dbReference type="ARBA" id="ARBA00023157"/>
    </source>
</evidence>
<evidence type="ECO:0000259" key="4">
    <source>
        <dbReference type="PROSITE" id="PS50015"/>
    </source>
</evidence>
<dbReference type="Pfam" id="PF05184">
    <property type="entry name" value="SapB_1"/>
    <property type="match status" value="2"/>
</dbReference>
<evidence type="ECO:0000256" key="2">
    <source>
        <dbReference type="ARBA" id="ARBA00023180"/>
    </source>
</evidence>
<feature type="chain" id="PRO_5015175149" evidence="3">
    <location>
        <begin position="18"/>
        <end position="327"/>
    </location>
</feature>
<keyword evidence="1" id="KW-1015">Disulfide bond</keyword>
<comment type="caution">
    <text evidence="5">The sequence shown here is derived from an EMBL/GenBank/DDBJ whole genome shotgun (WGS) entry which is preliminary data.</text>
</comment>
<feature type="domain" description="Saposin B-type" evidence="4">
    <location>
        <begin position="43"/>
        <end position="125"/>
    </location>
</feature>
<feature type="domain" description="Saposin B-type" evidence="4">
    <location>
        <begin position="241"/>
        <end position="321"/>
    </location>
</feature>
<dbReference type="STRING" id="554055.A0A2P6VC75"/>
<dbReference type="Gene3D" id="1.10.225.10">
    <property type="entry name" value="Saposin-like"/>
    <property type="match status" value="3"/>
</dbReference>
<dbReference type="PROSITE" id="PS50015">
    <property type="entry name" value="SAP_B"/>
    <property type="match status" value="3"/>
</dbReference>
<feature type="signal peptide" evidence="3">
    <location>
        <begin position="1"/>
        <end position="17"/>
    </location>
</feature>
<dbReference type="PANTHER" id="PTHR11480">
    <property type="entry name" value="SAPOSIN-RELATED"/>
    <property type="match status" value="1"/>
</dbReference>
<keyword evidence="3" id="KW-0732">Signal</keyword>
<dbReference type="GO" id="GO:0006665">
    <property type="term" value="P:sphingolipid metabolic process"/>
    <property type="evidence" value="ECO:0007669"/>
    <property type="project" value="InterPro"/>
</dbReference>
<keyword evidence="2" id="KW-0325">Glycoprotein</keyword>
<evidence type="ECO:0000313" key="5">
    <source>
        <dbReference type="EMBL" id="PSC71700.1"/>
    </source>
</evidence>
<sequence length="327" mass="34108">MALRLCLLAALLAAATAAPVITSSNNAHFRTLRPDLAAGERLDASPCDYCQNMVTTLESFVTDPQTQAAAAEYLDAVVCTALPADWGQMCRTEVPVLVAAAAQEVAESLQPGDVCGAFGVCPGGGGGALQGPLDCPMCKLVVVAFVTRLQDPESRAEIEKDMRAACDNLETNAKARCLQDVASLFSALDNLLHDVDPEGVCQVAEFCSKDGVAAAPVPAALRTLRSAVVALATGAPAAAANSDSCQSCKTIVSEAAAILSDPKTQAEVLDYAKEGCAMFQDFKDQCEAYVTLYGPLVLNMAISYLQPDSLCSTMGYCKAVDAPHMLS</sequence>
<dbReference type="SUPFAM" id="SSF47862">
    <property type="entry name" value="Saposin"/>
    <property type="match status" value="3"/>
</dbReference>
<dbReference type="PANTHER" id="PTHR11480:SF3">
    <property type="entry name" value="BCDNA.GH08312"/>
    <property type="match status" value="1"/>
</dbReference>
<feature type="domain" description="Saposin B-type" evidence="4">
    <location>
        <begin position="131"/>
        <end position="211"/>
    </location>
</feature>